<evidence type="ECO:0000259" key="8">
    <source>
        <dbReference type="SMART" id="SM00479"/>
    </source>
</evidence>
<evidence type="ECO:0000256" key="3">
    <source>
        <dbReference type="ARBA" id="ARBA00022722"/>
    </source>
</evidence>
<dbReference type="SUPFAM" id="SSF53098">
    <property type="entry name" value="Ribonuclease H-like"/>
    <property type="match status" value="1"/>
</dbReference>
<feature type="domain" description="Exonuclease" evidence="8">
    <location>
        <begin position="244"/>
        <end position="429"/>
    </location>
</feature>
<name>A0A0M0J404_9EUKA</name>
<sequence length="554" mass="59282">MQSDVDGPLGRRKLKKARKLVEKGNGTVEQIRAIYGANASAGIELLPAALEQPLRLADVQNMVLWALADDRGEMPKWAFVRNKPLLQGALVILARDLRADEGNLLSAAFTAVQPLHLPRAHRNRLAEAVATEFLQVSLPRKRKLAALAAATEPSRALTGVPTHAGRHASGGWRLEYVRSFAARREELLENGYPMSGDDGTLEMPREFVPYVDASEAGPEPHAVQTTAGSSEGCDHRDEAGAAARLLAFDCEMVLVRGPRMADGGWPLMKQLARVAVVDESGRTLLDELVIPERPVVDYKTQYSGITPAILATATKTLEEVRAAIRQLMAGGDTVMVGHSLESDLHAMRLSLPDGACVLDTALLYPLRCNLHGPPAKAALRNLTVQHLKREIQQPRMEPGVMNVGMGHSPAEDAQAAMDLAVLKLANGHSYATPDASWGIGFERMDMVNQMVIADDEAAVQAAVHALSGTQRTFAWLGLHGVRSVAPLEALVAALPANRLVVVVGIDVREQASRDGMPSAEDQPGVPTGSRPVRSPNGWVTLTVTGNGGSCGASS</sequence>
<keyword evidence="3" id="KW-0540">Nuclease</keyword>
<proteinExistence type="inferred from homology"/>
<dbReference type="InterPro" id="IPR012337">
    <property type="entry name" value="RNaseH-like_sf"/>
</dbReference>
<comment type="caution">
    <text evidence="9">The sequence shown here is derived from an EMBL/GenBank/DDBJ whole genome shotgun (WGS) entry which is preliminary data.</text>
</comment>
<dbReference type="InterPro" id="IPR047021">
    <property type="entry name" value="REXO1/3/4-like"/>
</dbReference>
<dbReference type="SMART" id="SM00479">
    <property type="entry name" value="EXOIII"/>
    <property type="match status" value="1"/>
</dbReference>
<dbReference type="InterPro" id="IPR034922">
    <property type="entry name" value="REX1-like_exo"/>
</dbReference>
<evidence type="ECO:0000256" key="1">
    <source>
        <dbReference type="ARBA" id="ARBA00004123"/>
    </source>
</evidence>
<comment type="subcellular location">
    <subcellularLocation>
        <location evidence="1">Nucleus</location>
    </subcellularLocation>
</comment>
<evidence type="ECO:0000313" key="9">
    <source>
        <dbReference type="EMBL" id="KOO21309.1"/>
    </source>
</evidence>
<dbReference type="PANTHER" id="PTHR12801">
    <property type="entry name" value="RNA EXONUCLEASE REXO1 / RECO3 FAMILY MEMBER-RELATED"/>
    <property type="match status" value="1"/>
</dbReference>
<evidence type="ECO:0000256" key="2">
    <source>
        <dbReference type="ARBA" id="ARBA00006357"/>
    </source>
</evidence>
<evidence type="ECO:0000313" key="10">
    <source>
        <dbReference type="Proteomes" id="UP000037460"/>
    </source>
</evidence>
<dbReference type="GO" id="GO:0005634">
    <property type="term" value="C:nucleus"/>
    <property type="evidence" value="ECO:0007669"/>
    <property type="project" value="UniProtKB-SubCell"/>
</dbReference>
<dbReference type="PANTHER" id="PTHR12801:SF115">
    <property type="entry name" value="FI18136P1-RELATED"/>
    <property type="match status" value="1"/>
</dbReference>
<dbReference type="GO" id="GO:0004527">
    <property type="term" value="F:exonuclease activity"/>
    <property type="evidence" value="ECO:0007669"/>
    <property type="project" value="UniProtKB-KW"/>
</dbReference>
<dbReference type="AlphaFoldDB" id="A0A0M0J404"/>
<dbReference type="Gene3D" id="3.30.420.10">
    <property type="entry name" value="Ribonuclease H-like superfamily/Ribonuclease H"/>
    <property type="match status" value="1"/>
</dbReference>
<accession>A0A0M0J404</accession>
<comment type="similarity">
    <text evidence="2">Belongs to the REXO1/REXO3 family.</text>
</comment>
<evidence type="ECO:0000256" key="5">
    <source>
        <dbReference type="ARBA" id="ARBA00022839"/>
    </source>
</evidence>
<evidence type="ECO:0000256" key="4">
    <source>
        <dbReference type="ARBA" id="ARBA00022801"/>
    </source>
</evidence>
<dbReference type="OrthoDB" id="8191639at2759"/>
<evidence type="ECO:0000256" key="7">
    <source>
        <dbReference type="SAM" id="MobiDB-lite"/>
    </source>
</evidence>
<keyword evidence="4" id="KW-0378">Hydrolase</keyword>
<dbReference type="GO" id="GO:0003676">
    <property type="term" value="F:nucleic acid binding"/>
    <property type="evidence" value="ECO:0007669"/>
    <property type="project" value="InterPro"/>
</dbReference>
<feature type="compositionally biased region" description="Gly residues" evidence="7">
    <location>
        <begin position="545"/>
        <end position="554"/>
    </location>
</feature>
<dbReference type="EMBL" id="JWZX01003373">
    <property type="protein sequence ID" value="KOO21309.1"/>
    <property type="molecule type" value="Genomic_DNA"/>
</dbReference>
<protein>
    <submittedName>
        <fullName evidence="9">RNA exonuclease</fullName>
    </submittedName>
</protein>
<dbReference type="Proteomes" id="UP000037460">
    <property type="component" value="Unassembled WGS sequence"/>
</dbReference>
<gene>
    <name evidence="9" type="ORF">Ctob_000136</name>
</gene>
<dbReference type="InterPro" id="IPR013520">
    <property type="entry name" value="Ribonucl_H"/>
</dbReference>
<dbReference type="CDD" id="cd06145">
    <property type="entry name" value="REX1_like"/>
    <property type="match status" value="1"/>
</dbReference>
<reference evidence="10" key="1">
    <citation type="journal article" date="2015" name="PLoS Genet.">
        <title>Genome Sequence and Transcriptome Analyses of Chrysochromulina tobin: Metabolic Tools for Enhanced Algal Fitness in the Prominent Order Prymnesiales (Haptophyceae).</title>
        <authorList>
            <person name="Hovde B.T."/>
            <person name="Deodato C.R."/>
            <person name="Hunsperger H.M."/>
            <person name="Ryken S.A."/>
            <person name="Yost W."/>
            <person name="Jha R.K."/>
            <person name="Patterson J."/>
            <person name="Monnat R.J. Jr."/>
            <person name="Barlow S.B."/>
            <person name="Starkenburg S.R."/>
            <person name="Cattolico R.A."/>
        </authorList>
    </citation>
    <scope>NUCLEOTIDE SEQUENCE</scope>
    <source>
        <strain evidence="10">CCMP291</strain>
    </source>
</reference>
<keyword evidence="5 9" id="KW-0269">Exonuclease</keyword>
<keyword evidence="6" id="KW-0539">Nucleus</keyword>
<feature type="region of interest" description="Disordered" evidence="7">
    <location>
        <begin position="511"/>
        <end position="554"/>
    </location>
</feature>
<dbReference type="InterPro" id="IPR036397">
    <property type="entry name" value="RNaseH_sf"/>
</dbReference>
<organism evidence="9 10">
    <name type="scientific">Chrysochromulina tobinii</name>
    <dbReference type="NCBI Taxonomy" id="1460289"/>
    <lineage>
        <taxon>Eukaryota</taxon>
        <taxon>Haptista</taxon>
        <taxon>Haptophyta</taxon>
        <taxon>Prymnesiophyceae</taxon>
        <taxon>Prymnesiales</taxon>
        <taxon>Chrysochromulinaceae</taxon>
        <taxon>Chrysochromulina</taxon>
    </lineage>
</organism>
<keyword evidence="10" id="KW-1185">Reference proteome</keyword>
<feature type="region of interest" description="Disordered" evidence="7">
    <location>
        <begin position="215"/>
        <end position="235"/>
    </location>
</feature>
<evidence type="ECO:0000256" key="6">
    <source>
        <dbReference type="ARBA" id="ARBA00023242"/>
    </source>
</evidence>